<accession>A0A494X345</accession>
<keyword evidence="1" id="KW-1133">Transmembrane helix</keyword>
<keyword evidence="3" id="KW-1185">Reference proteome</keyword>
<sequence>MPMINRKGGTFFMPKEPSRKQWPWAISVFAGVIVFGLALKSQSSLLAVSWLVGLILGFVLQRSRLCLASAFRDLWLLRDAAQFRGLWYILLVASIGFFALQYSAFLAGKEVPLKVSPAGGYVAIGAFLFGVGMVLASGCASGMLVRLGEGSLSHLVVFICFIIGALGGARTIDWWEAAFPGAVKVFFPKALGWGLALLLQLGLLVFIYLLVHWRKVREVLSRNVHQA</sequence>
<feature type="transmembrane region" description="Helical" evidence="1">
    <location>
        <begin position="190"/>
        <end position="211"/>
    </location>
</feature>
<dbReference type="OrthoDB" id="9794165at2"/>
<feature type="transmembrane region" description="Helical" evidence="1">
    <location>
        <begin position="120"/>
        <end position="145"/>
    </location>
</feature>
<dbReference type="AlphaFoldDB" id="A0A494X345"/>
<reference evidence="2 3" key="1">
    <citation type="submission" date="2018-10" db="EMBL/GenBank/DDBJ databases">
        <authorList>
            <person name="Grouzdev D.S."/>
            <person name="Krutkina M.S."/>
            <person name="Tourova T.P."/>
            <person name="Nazina T.N."/>
        </authorList>
    </citation>
    <scope>NUCLEOTIDE SEQUENCE [LARGE SCALE GENOMIC DNA]</scope>
    <source>
        <strain evidence="2 3">435</strain>
    </source>
</reference>
<gene>
    <name evidence="2" type="ORF">D7024_10450</name>
</gene>
<keyword evidence="1" id="KW-0812">Transmembrane</keyword>
<feature type="transmembrane region" description="Helical" evidence="1">
    <location>
        <begin position="21"/>
        <end position="39"/>
    </location>
</feature>
<name>A0A494X345_9FIRM</name>
<evidence type="ECO:0000256" key="1">
    <source>
        <dbReference type="SAM" id="Phobius"/>
    </source>
</evidence>
<protein>
    <submittedName>
        <fullName evidence="2">Transporter</fullName>
    </submittedName>
</protein>
<keyword evidence="1" id="KW-0472">Membrane</keyword>
<comment type="caution">
    <text evidence="2">The sequence shown here is derived from an EMBL/GenBank/DDBJ whole genome shotgun (WGS) entry which is preliminary data.</text>
</comment>
<proteinExistence type="predicted"/>
<evidence type="ECO:0000313" key="3">
    <source>
        <dbReference type="Proteomes" id="UP000271256"/>
    </source>
</evidence>
<evidence type="ECO:0000313" key="2">
    <source>
        <dbReference type="EMBL" id="RKO67340.1"/>
    </source>
</evidence>
<feature type="transmembrane region" description="Helical" evidence="1">
    <location>
        <begin position="86"/>
        <end position="108"/>
    </location>
</feature>
<feature type="transmembrane region" description="Helical" evidence="1">
    <location>
        <begin position="45"/>
        <end position="65"/>
    </location>
</feature>
<dbReference type="InterPro" id="IPR007272">
    <property type="entry name" value="Sulf_transp_TsuA/YedE"/>
</dbReference>
<feature type="transmembrane region" description="Helical" evidence="1">
    <location>
        <begin position="152"/>
        <end position="170"/>
    </location>
</feature>
<dbReference type="Proteomes" id="UP000271256">
    <property type="component" value="Unassembled WGS sequence"/>
</dbReference>
<dbReference type="Pfam" id="PF04143">
    <property type="entry name" value="Sulf_transp"/>
    <property type="match status" value="1"/>
</dbReference>
<organism evidence="2 3">
    <name type="scientific">Desulfofundulus salinus</name>
    <dbReference type="NCBI Taxonomy" id="2419843"/>
    <lineage>
        <taxon>Bacteria</taxon>
        <taxon>Bacillati</taxon>
        <taxon>Bacillota</taxon>
        <taxon>Clostridia</taxon>
        <taxon>Eubacteriales</taxon>
        <taxon>Peptococcaceae</taxon>
        <taxon>Desulfofundulus</taxon>
    </lineage>
</organism>
<dbReference type="EMBL" id="RBWE01000001">
    <property type="protein sequence ID" value="RKO67340.1"/>
    <property type="molecule type" value="Genomic_DNA"/>
</dbReference>